<dbReference type="PANTHER" id="PTHR46796:SF6">
    <property type="entry name" value="ARAC SUBFAMILY"/>
    <property type="match status" value="1"/>
</dbReference>
<dbReference type="PROSITE" id="PS01124">
    <property type="entry name" value="HTH_ARAC_FAMILY_2"/>
    <property type="match status" value="1"/>
</dbReference>
<evidence type="ECO:0000256" key="3">
    <source>
        <dbReference type="ARBA" id="ARBA00023163"/>
    </source>
</evidence>
<dbReference type="Pfam" id="PF14525">
    <property type="entry name" value="AraC_binding_2"/>
    <property type="match status" value="1"/>
</dbReference>
<dbReference type="InterPro" id="IPR020449">
    <property type="entry name" value="Tscrpt_reg_AraC-type_HTH"/>
</dbReference>
<dbReference type="InterPro" id="IPR035418">
    <property type="entry name" value="AraC-bd_2"/>
</dbReference>
<dbReference type="Proteomes" id="UP000600799">
    <property type="component" value="Unassembled WGS sequence"/>
</dbReference>
<reference evidence="5 6" key="1">
    <citation type="submission" date="2020-11" db="EMBL/GenBank/DDBJ databases">
        <title>The genome sequence of Novosphingobium sp. 1Y9A.</title>
        <authorList>
            <person name="Liu Y."/>
        </authorList>
    </citation>
    <scope>NUCLEOTIDE SEQUENCE [LARGE SCALE GENOMIC DNA]</scope>
    <source>
        <strain evidence="5 6">1Y9A</strain>
    </source>
</reference>
<keyword evidence="2" id="KW-0238">DNA-binding</keyword>
<evidence type="ECO:0000259" key="4">
    <source>
        <dbReference type="PROSITE" id="PS01124"/>
    </source>
</evidence>
<dbReference type="EMBL" id="JADQDC010000007">
    <property type="protein sequence ID" value="MBF9151736.1"/>
    <property type="molecule type" value="Genomic_DNA"/>
</dbReference>
<accession>A0ABS0HHQ4</accession>
<dbReference type="InterPro" id="IPR050204">
    <property type="entry name" value="AraC_XylS_family_regulators"/>
</dbReference>
<dbReference type="RefSeq" id="WP_196276051.1">
    <property type="nucleotide sequence ID" value="NZ_JADQDC010000007.1"/>
</dbReference>
<dbReference type="Gene3D" id="1.10.10.60">
    <property type="entry name" value="Homeodomain-like"/>
    <property type="match status" value="1"/>
</dbReference>
<dbReference type="Pfam" id="PF12833">
    <property type="entry name" value="HTH_18"/>
    <property type="match status" value="1"/>
</dbReference>
<organism evidence="5 6">
    <name type="scientific">Novosphingobium jiangmenense</name>
    <dbReference type="NCBI Taxonomy" id="2791981"/>
    <lineage>
        <taxon>Bacteria</taxon>
        <taxon>Pseudomonadati</taxon>
        <taxon>Pseudomonadota</taxon>
        <taxon>Alphaproteobacteria</taxon>
        <taxon>Sphingomonadales</taxon>
        <taxon>Sphingomonadaceae</taxon>
        <taxon>Novosphingobium</taxon>
    </lineage>
</organism>
<evidence type="ECO:0000256" key="1">
    <source>
        <dbReference type="ARBA" id="ARBA00023015"/>
    </source>
</evidence>
<dbReference type="SMART" id="SM00342">
    <property type="entry name" value="HTH_ARAC"/>
    <property type="match status" value="1"/>
</dbReference>
<keyword evidence="3" id="KW-0804">Transcription</keyword>
<name>A0ABS0HHQ4_9SPHN</name>
<protein>
    <submittedName>
        <fullName evidence="5">Helix-turn-helix domain-containing protein</fullName>
    </submittedName>
</protein>
<dbReference type="PANTHER" id="PTHR46796">
    <property type="entry name" value="HTH-TYPE TRANSCRIPTIONAL ACTIVATOR RHAS-RELATED"/>
    <property type="match status" value="1"/>
</dbReference>
<dbReference type="InterPro" id="IPR009057">
    <property type="entry name" value="Homeodomain-like_sf"/>
</dbReference>
<evidence type="ECO:0000256" key="2">
    <source>
        <dbReference type="ARBA" id="ARBA00023125"/>
    </source>
</evidence>
<keyword evidence="1" id="KW-0805">Transcription regulation</keyword>
<dbReference type="SUPFAM" id="SSF46689">
    <property type="entry name" value="Homeodomain-like"/>
    <property type="match status" value="1"/>
</dbReference>
<dbReference type="PRINTS" id="PR00032">
    <property type="entry name" value="HTHARAC"/>
</dbReference>
<dbReference type="PROSITE" id="PS00041">
    <property type="entry name" value="HTH_ARAC_FAMILY_1"/>
    <property type="match status" value="1"/>
</dbReference>
<dbReference type="InterPro" id="IPR018060">
    <property type="entry name" value="HTH_AraC"/>
</dbReference>
<evidence type="ECO:0000313" key="6">
    <source>
        <dbReference type="Proteomes" id="UP000600799"/>
    </source>
</evidence>
<comment type="caution">
    <text evidence="5">The sequence shown here is derived from an EMBL/GenBank/DDBJ whole genome shotgun (WGS) entry which is preliminary data.</text>
</comment>
<dbReference type="InterPro" id="IPR018062">
    <property type="entry name" value="HTH_AraC-typ_CS"/>
</dbReference>
<proteinExistence type="predicted"/>
<gene>
    <name evidence="5" type="ORF">I2488_12040</name>
</gene>
<feature type="domain" description="HTH araC/xylS-type" evidence="4">
    <location>
        <begin position="219"/>
        <end position="320"/>
    </location>
</feature>
<evidence type="ECO:0000313" key="5">
    <source>
        <dbReference type="EMBL" id="MBF9151736.1"/>
    </source>
</evidence>
<sequence length="325" mass="36574">MARNLSLLTTDTVPTSHRLPYWRDLVCDAFVELGCELLRPAERDRFYGRIGSRTLGDLRYSQVASTGHLVRRDKSRIARSSAEHFLVSLQVKGKGRLVQDGRLALLEPGDFALYDVTRPYELVFEEDFEQLVMQIPRSQISSRLFDADNLTAVSVCGRSGVGRLASMLIAQTADQLEELDAQNLDRVQASTLDLLAHALANVSGRTADRVSESQELTIRRVLHYIDDRLGDPGLTCEEVAAANGISERYLRKLFQSKGHGVAEWIWQRRLERAKLDLLDPRLAHRSVTSIAYDWGFKDAGHFSRAFKLKFAKTPGEMRKSRGDAA</sequence>
<keyword evidence="6" id="KW-1185">Reference proteome</keyword>